<dbReference type="InterPro" id="IPR015943">
    <property type="entry name" value="WD40/YVTN_repeat-like_dom_sf"/>
</dbReference>
<feature type="repeat" description="WD" evidence="3">
    <location>
        <begin position="1121"/>
        <end position="1162"/>
    </location>
</feature>
<dbReference type="InterPro" id="IPR019775">
    <property type="entry name" value="WD40_repeat_CS"/>
</dbReference>
<reference evidence="6 7" key="1">
    <citation type="journal article" date="2019" name="Nat. Ecol. Evol.">
        <title>Megaphylogeny resolves global patterns of mushroom evolution.</title>
        <authorList>
            <person name="Varga T."/>
            <person name="Krizsan K."/>
            <person name="Foldi C."/>
            <person name="Dima B."/>
            <person name="Sanchez-Garcia M."/>
            <person name="Sanchez-Ramirez S."/>
            <person name="Szollosi G.J."/>
            <person name="Szarkandi J.G."/>
            <person name="Papp V."/>
            <person name="Albert L."/>
            <person name="Andreopoulos W."/>
            <person name="Angelini C."/>
            <person name="Antonin V."/>
            <person name="Barry K.W."/>
            <person name="Bougher N.L."/>
            <person name="Buchanan P."/>
            <person name="Buyck B."/>
            <person name="Bense V."/>
            <person name="Catcheside P."/>
            <person name="Chovatia M."/>
            <person name="Cooper J."/>
            <person name="Damon W."/>
            <person name="Desjardin D."/>
            <person name="Finy P."/>
            <person name="Geml J."/>
            <person name="Haridas S."/>
            <person name="Hughes K."/>
            <person name="Justo A."/>
            <person name="Karasinski D."/>
            <person name="Kautmanova I."/>
            <person name="Kiss B."/>
            <person name="Kocsube S."/>
            <person name="Kotiranta H."/>
            <person name="LaButti K.M."/>
            <person name="Lechner B.E."/>
            <person name="Liimatainen K."/>
            <person name="Lipzen A."/>
            <person name="Lukacs Z."/>
            <person name="Mihaltcheva S."/>
            <person name="Morgado L.N."/>
            <person name="Niskanen T."/>
            <person name="Noordeloos M.E."/>
            <person name="Ohm R.A."/>
            <person name="Ortiz-Santana B."/>
            <person name="Ovrebo C."/>
            <person name="Racz N."/>
            <person name="Riley R."/>
            <person name="Savchenko A."/>
            <person name="Shiryaev A."/>
            <person name="Soop K."/>
            <person name="Spirin V."/>
            <person name="Szebenyi C."/>
            <person name="Tomsovsky M."/>
            <person name="Tulloss R.E."/>
            <person name="Uehling J."/>
            <person name="Grigoriev I.V."/>
            <person name="Vagvolgyi C."/>
            <person name="Papp T."/>
            <person name="Martin F.M."/>
            <person name="Miettinen O."/>
            <person name="Hibbett D.S."/>
            <person name="Nagy L.G."/>
        </authorList>
    </citation>
    <scope>NUCLEOTIDE SEQUENCE [LARGE SCALE GENOMIC DNA]</scope>
    <source>
        <strain evidence="6 7">CBS 962.96</strain>
    </source>
</reference>
<dbReference type="Proteomes" id="UP000297245">
    <property type="component" value="Unassembled WGS sequence"/>
</dbReference>
<feature type="repeat" description="WD" evidence="3">
    <location>
        <begin position="794"/>
        <end position="835"/>
    </location>
</feature>
<dbReference type="Gene3D" id="2.130.10.10">
    <property type="entry name" value="YVTN repeat-like/Quinoprotein amine dehydrogenase"/>
    <property type="match status" value="6"/>
</dbReference>
<dbReference type="GO" id="GO:1990234">
    <property type="term" value="C:transferase complex"/>
    <property type="evidence" value="ECO:0007669"/>
    <property type="project" value="UniProtKB-ARBA"/>
</dbReference>
<dbReference type="Pfam" id="PF00400">
    <property type="entry name" value="WD40"/>
    <property type="match status" value="5"/>
</dbReference>
<organism evidence="6 7">
    <name type="scientific">Dendrothele bispora (strain CBS 962.96)</name>
    <dbReference type="NCBI Taxonomy" id="1314807"/>
    <lineage>
        <taxon>Eukaryota</taxon>
        <taxon>Fungi</taxon>
        <taxon>Dikarya</taxon>
        <taxon>Basidiomycota</taxon>
        <taxon>Agaricomycotina</taxon>
        <taxon>Agaricomycetes</taxon>
        <taxon>Agaricomycetidae</taxon>
        <taxon>Agaricales</taxon>
        <taxon>Agaricales incertae sedis</taxon>
        <taxon>Dendrothele</taxon>
    </lineage>
</organism>
<dbReference type="EMBL" id="ML180062">
    <property type="protein sequence ID" value="THU79191.1"/>
    <property type="molecule type" value="Genomic_DNA"/>
</dbReference>
<feature type="repeat" description="WD" evidence="3">
    <location>
        <begin position="752"/>
        <end position="793"/>
    </location>
</feature>
<feature type="domain" description="Nephrocystin 3-like N-terminal" evidence="5">
    <location>
        <begin position="70"/>
        <end position="229"/>
    </location>
</feature>
<dbReference type="InterPro" id="IPR027417">
    <property type="entry name" value="P-loop_NTPase"/>
</dbReference>
<dbReference type="InterPro" id="IPR055442">
    <property type="entry name" value="Beta-prop_EML-like_2nd"/>
</dbReference>
<dbReference type="PROSITE" id="PS00678">
    <property type="entry name" value="WD_REPEATS_1"/>
    <property type="match status" value="7"/>
</dbReference>
<accession>A0A4S8KU00</accession>
<evidence type="ECO:0000259" key="5">
    <source>
        <dbReference type="Pfam" id="PF24883"/>
    </source>
</evidence>
<dbReference type="InterPro" id="IPR020472">
    <property type="entry name" value="WD40_PAC1"/>
</dbReference>
<evidence type="ECO:0000313" key="6">
    <source>
        <dbReference type="EMBL" id="THU79191.1"/>
    </source>
</evidence>
<gene>
    <name evidence="6" type="ORF">K435DRAFT_698420</name>
</gene>
<evidence type="ECO:0000256" key="3">
    <source>
        <dbReference type="PROSITE-ProRule" id="PRU00221"/>
    </source>
</evidence>
<feature type="repeat" description="WD" evidence="3">
    <location>
        <begin position="878"/>
        <end position="919"/>
    </location>
</feature>
<dbReference type="Pfam" id="PF23414">
    <property type="entry name" value="Beta-prop_EML_2"/>
    <property type="match status" value="1"/>
</dbReference>
<dbReference type="SUPFAM" id="SSF50978">
    <property type="entry name" value="WD40 repeat-like"/>
    <property type="match status" value="2"/>
</dbReference>
<evidence type="ECO:0000256" key="1">
    <source>
        <dbReference type="ARBA" id="ARBA00022574"/>
    </source>
</evidence>
<protein>
    <submittedName>
        <fullName evidence="6">WD40 repeat-like protein</fullName>
    </submittedName>
</protein>
<feature type="repeat" description="WD" evidence="3">
    <location>
        <begin position="920"/>
        <end position="961"/>
    </location>
</feature>
<sequence>MVEANVNVKRLNSGEISCRFTFDSDIHRTVTGIIDKLRYEGTSYNTRISSYGDARVCMEGTRIKVLADLEGWALSDSSKKVYWVVGMAGTGKSTILHTLCHNLDDKHLLGGSFFCSRASNDASNARLIIPSIAHSLARTSPSVESQIVAALKDEPMLAERTYIDLRKQFQKLIRDPMQTLLKQSITTNKIIVIDALDECTDLDRVVSTLIKVILGFAHHIPLKFVIASREEEPIREAFGFSSGIRDDFVLHEVEKDVVEGDIRIYLTKELKDIHNPKRDDDEASNSWPPQDQLSTLVDRSGTLFIYAATAVRYISDGRRLYKSRLETLSTQASVSDTKFGGSLDDLYGGILEEACKNLNKGEISRMRDLVSIVVFLRNPLSLNAITSLYKVNSHDYLPRLASVIHIPINSNSDPVVTPFHASFPDFLIDTTRCSPQCCPSFGTLIPSEGHEKLALRCLQLMNTELKYNICDAPKEWTISRRGTTNSSYETKKISAALGYSCVYWAFHLSKVQKLGSDLVNALDDFLKKHLLHWMECLSLLNKLETGVKSLANARTSLSLMPLVEDAQRFLQMSFPIIQQHDMETYQSALVWLPTQSLIRGLYAEGVPKAPRATLGLPKAWGPTEITIQNGSDVNAVVFSPDGSQLASGSDDNTVQIWNTATGQEVAKLEGHTDLVWSVAFSPNGSQLASGSGDNTVRIWNTATGQEEAKLENHTAGVRSVAFSPDGSQLASGSEDNTVWIWKTATGQEEAKLEGHTAQVWSVAFSPDGSQLASGSDDNTVQIWNTASGQKEAKLEGHTGQVWSVAFSPDGSQLASGSSDNTVRIWNTASGQEEAKLEGHTDLVLSVAFSPDGSQLASGSSDKTVQIWNTATGQEEAKLEGHTARVLSVAFSPDGSQLASGSDDGTVWIWNIATGQAEAKLHGHRDWVRSVEFSPDGSQLASMSDDNTVCIWNIATGQKESSSHGTELPWKPHGTSGILNLHDKHWIVGTGQEVWVRVWVWVQEVWVQVQAVWLWTPGAGAGGAGGGAGAGAGVGAVAFSGDGSQLGSGSGDSTTAQSWFLNTATGQEEAKLEGHPGWVCSLAFSPDGSHLASGSPDTTVWIWNTVHRGIWNTATGQKEAKLEGHTAGVWSVAFSPDGSQLASRLSDNTVWIWNTATGQKKSSSHGTELPWEPHGSSGILHLHEDEDWIVGPLCDCWIPPYNRDIYTSSYFGSKAAFGLKSGKVIIVDMA</sequence>
<feature type="repeat" description="WD" evidence="3">
    <location>
        <begin position="668"/>
        <end position="709"/>
    </location>
</feature>
<dbReference type="PRINTS" id="PR00320">
    <property type="entry name" value="GPROTEINBRPT"/>
</dbReference>
<dbReference type="Pfam" id="PF24883">
    <property type="entry name" value="NPHP3_N"/>
    <property type="match status" value="1"/>
</dbReference>
<dbReference type="PANTHER" id="PTHR22847">
    <property type="entry name" value="WD40 REPEAT PROTEIN"/>
    <property type="match status" value="1"/>
</dbReference>
<keyword evidence="1 3" id="KW-0853">WD repeat</keyword>
<dbReference type="OrthoDB" id="3027122at2759"/>
<dbReference type="InterPro" id="IPR001680">
    <property type="entry name" value="WD40_rpt"/>
</dbReference>
<dbReference type="Gene3D" id="3.40.50.300">
    <property type="entry name" value="P-loop containing nucleotide triphosphate hydrolases"/>
    <property type="match status" value="1"/>
</dbReference>
<feature type="repeat" description="WD" evidence="3">
    <location>
        <begin position="710"/>
        <end position="751"/>
    </location>
</feature>
<dbReference type="PROSITE" id="PS50082">
    <property type="entry name" value="WD_REPEATS_2"/>
    <property type="match status" value="10"/>
</dbReference>
<dbReference type="PANTHER" id="PTHR22847:SF637">
    <property type="entry name" value="WD REPEAT DOMAIN 5B"/>
    <property type="match status" value="1"/>
</dbReference>
<feature type="repeat" description="WD" evidence="3">
    <location>
        <begin position="1071"/>
        <end position="1103"/>
    </location>
</feature>
<feature type="domain" description="EML-like second beta-propeller" evidence="4">
    <location>
        <begin position="675"/>
        <end position="833"/>
    </location>
</feature>
<keyword evidence="7" id="KW-1185">Reference proteome</keyword>
<feature type="repeat" description="WD" evidence="3">
    <location>
        <begin position="836"/>
        <end position="877"/>
    </location>
</feature>
<evidence type="ECO:0000256" key="2">
    <source>
        <dbReference type="ARBA" id="ARBA00022737"/>
    </source>
</evidence>
<evidence type="ECO:0000313" key="7">
    <source>
        <dbReference type="Proteomes" id="UP000297245"/>
    </source>
</evidence>
<dbReference type="SUPFAM" id="SSF52540">
    <property type="entry name" value="P-loop containing nucleoside triphosphate hydrolases"/>
    <property type="match status" value="1"/>
</dbReference>
<evidence type="ECO:0000259" key="4">
    <source>
        <dbReference type="Pfam" id="PF23414"/>
    </source>
</evidence>
<dbReference type="PROSITE" id="PS50294">
    <property type="entry name" value="WD_REPEATS_REGION"/>
    <property type="match status" value="10"/>
</dbReference>
<name>A0A4S8KU00_DENBC</name>
<dbReference type="SMART" id="SM00320">
    <property type="entry name" value="WD40"/>
    <property type="match status" value="11"/>
</dbReference>
<dbReference type="CDD" id="cd00200">
    <property type="entry name" value="WD40"/>
    <property type="match status" value="2"/>
</dbReference>
<dbReference type="InterPro" id="IPR036322">
    <property type="entry name" value="WD40_repeat_dom_sf"/>
</dbReference>
<dbReference type="InterPro" id="IPR056884">
    <property type="entry name" value="NPHP3-like_N"/>
</dbReference>
<keyword evidence="2" id="KW-0677">Repeat</keyword>
<feature type="repeat" description="WD" evidence="3">
    <location>
        <begin position="626"/>
        <end position="667"/>
    </location>
</feature>
<proteinExistence type="predicted"/>
<dbReference type="AlphaFoldDB" id="A0A4S8KU00"/>